<proteinExistence type="predicted"/>
<protein>
    <submittedName>
        <fullName evidence="2">Uncharacterized protein</fullName>
    </submittedName>
</protein>
<dbReference type="AlphaFoldDB" id="W9R2U6"/>
<keyword evidence="3" id="KW-1185">Reference proteome</keyword>
<accession>W9R2U6</accession>
<feature type="chain" id="PRO_5004928287" evidence="1">
    <location>
        <begin position="26"/>
        <end position="59"/>
    </location>
</feature>
<evidence type="ECO:0000313" key="3">
    <source>
        <dbReference type="Proteomes" id="UP000030645"/>
    </source>
</evidence>
<organism evidence="2 3">
    <name type="scientific">Morus notabilis</name>
    <dbReference type="NCBI Taxonomy" id="981085"/>
    <lineage>
        <taxon>Eukaryota</taxon>
        <taxon>Viridiplantae</taxon>
        <taxon>Streptophyta</taxon>
        <taxon>Embryophyta</taxon>
        <taxon>Tracheophyta</taxon>
        <taxon>Spermatophyta</taxon>
        <taxon>Magnoliopsida</taxon>
        <taxon>eudicotyledons</taxon>
        <taxon>Gunneridae</taxon>
        <taxon>Pentapetalae</taxon>
        <taxon>rosids</taxon>
        <taxon>fabids</taxon>
        <taxon>Rosales</taxon>
        <taxon>Moraceae</taxon>
        <taxon>Moreae</taxon>
        <taxon>Morus</taxon>
    </lineage>
</organism>
<keyword evidence="1" id="KW-0732">Signal</keyword>
<dbReference type="EMBL" id="KE343605">
    <property type="protein sequence ID" value="EXB37171.1"/>
    <property type="molecule type" value="Genomic_DNA"/>
</dbReference>
<sequence length="59" mass="6564">MCSQVAPVWLSLYRLIGCLFYDVNGYDAGSSHMIISGYWVGPDVDDGWGFIEAFINPIC</sequence>
<evidence type="ECO:0000313" key="2">
    <source>
        <dbReference type="EMBL" id="EXB37171.1"/>
    </source>
</evidence>
<name>W9R2U6_9ROSA</name>
<gene>
    <name evidence="2" type="ORF">L484_013535</name>
</gene>
<dbReference type="Proteomes" id="UP000030645">
    <property type="component" value="Unassembled WGS sequence"/>
</dbReference>
<reference evidence="3" key="1">
    <citation type="submission" date="2013-01" db="EMBL/GenBank/DDBJ databases">
        <title>Draft Genome Sequence of a Mulberry Tree, Morus notabilis C.K. Schneid.</title>
        <authorList>
            <person name="He N."/>
            <person name="Zhao S."/>
        </authorList>
    </citation>
    <scope>NUCLEOTIDE SEQUENCE</scope>
</reference>
<feature type="signal peptide" evidence="1">
    <location>
        <begin position="1"/>
        <end position="25"/>
    </location>
</feature>
<evidence type="ECO:0000256" key="1">
    <source>
        <dbReference type="SAM" id="SignalP"/>
    </source>
</evidence>